<accession>A0A9W9PIF3</accession>
<dbReference type="InterPro" id="IPR029052">
    <property type="entry name" value="Metallo-depent_PP-like"/>
</dbReference>
<dbReference type="PANTHER" id="PTHR12905">
    <property type="entry name" value="METALLOPHOSPHOESTERASE"/>
    <property type="match status" value="1"/>
</dbReference>
<evidence type="ECO:0000259" key="1">
    <source>
        <dbReference type="Pfam" id="PF00149"/>
    </source>
</evidence>
<dbReference type="InterPro" id="IPR051693">
    <property type="entry name" value="UPF0046_metallophosphoest"/>
</dbReference>
<reference evidence="2" key="2">
    <citation type="journal article" date="2023" name="IMA Fungus">
        <title>Comparative genomic study of the Penicillium genus elucidates a diverse pangenome and 15 lateral gene transfer events.</title>
        <authorList>
            <person name="Petersen C."/>
            <person name="Sorensen T."/>
            <person name="Nielsen M.R."/>
            <person name="Sondergaard T.E."/>
            <person name="Sorensen J.L."/>
            <person name="Fitzpatrick D.A."/>
            <person name="Frisvad J.C."/>
            <person name="Nielsen K.L."/>
        </authorList>
    </citation>
    <scope>NUCLEOTIDE SEQUENCE</scope>
    <source>
        <strain evidence="2">IBT 19713</strain>
    </source>
</reference>
<comment type="caution">
    <text evidence="2">The sequence shown here is derived from an EMBL/GenBank/DDBJ whole genome shotgun (WGS) entry which is preliminary data.</text>
</comment>
<dbReference type="SUPFAM" id="SSF56300">
    <property type="entry name" value="Metallo-dependent phosphatases"/>
    <property type="match status" value="1"/>
</dbReference>
<dbReference type="PANTHER" id="PTHR12905:SF16">
    <property type="entry name" value="SER_THR PROTEIN PHOSPHATASE FAMILY PROTEIN (AFU_ORTHOLOGUE AFUA_1G06000)"/>
    <property type="match status" value="1"/>
</dbReference>
<evidence type="ECO:0000313" key="2">
    <source>
        <dbReference type="EMBL" id="KAJ5246506.1"/>
    </source>
</evidence>
<sequence>MNDLDSAQVTLPQIVRRKTRFVCVSDTHGYTPSGAGFKLPAGDVLIHAGDLTNKGGLSELRRTMDWISETDFEVKIVVAGNHDITLDPAFYSEHGSAFHGTQLVDVTKCMEIFAGASPSVVVLQHEATVVHLSSPTGPQTSFKVFGSPYSQFEGNWAFGYPSDKIKDAESLWSQIPEDADIIVTHTPPQSHCDRKPTGINVGCEVLRRTLSRIRPPLAVCGHVHEGRGYERVRWPATLPTAGFENTQVNDAGNITQGPLPPPGSKKQSLVDLTGRRGPRLDNDGFSCRSLAASTMLEHDQGDSSDSPRISYLGGCNFVDGAKGLDISLSSLRRETCIVNAAITATSWPHRGGKRFNPPIVVDLELPVRQGEHASRC</sequence>
<dbReference type="AlphaFoldDB" id="A0A9W9PIF3"/>
<name>A0A9W9PIF3_9EURO</name>
<dbReference type="Pfam" id="PF00149">
    <property type="entry name" value="Metallophos"/>
    <property type="match status" value="1"/>
</dbReference>
<feature type="domain" description="Calcineurin-like phosphoesterase" evidence="1">
    <location>
        <begin position="20"/>
        <end position="225"/>
    </location>
</feature>
<dbReference type="OrthoDB" id="630188at2759"/>
<dbReference type="Gene3D" id="3.60.21.10">
    <property type="match status" value="1"/>
</dbReference>
<gene>
    <name evidence="2" type="ORF">N7468_001489</name>
</gene>
<dbReference type="RefSeq" id="XP_058333927.1">
    <property type="nucleotide sequence ID" value="XM_058470786.1"/>
</dbReference>
<dbReference type="InterPro" id="IPR004843">
    <property type="entry name" value="Calcineurin-like_PHP"/>
</dbReference>
<evidence type="ECO:0000313" key="3">
    <source>
        <dbReference type="Proteomes" id="UP001150941"/>
    </source>
</evidence>
<keyword evidence="3" id="KW-1185">Reference proteome</keyword>
<dbReference type="Proteomes" id="UP001150941">
    <property type="component" value="Unassembled WGS sequence"/>
</dbReference>
<dbReference type="CDD" id="cd07379">
    <property type="entry name" value="MPP_239FB"/>
    <property type="match status" value="1"/>
</dbReference>
<organism evidence="2 3">
    <name type="scientific">Penicillium chermesinum</name>
    <dbReference type="NCBI Taxonomy" id="63820"/>
    <lineage>
        <taxon>Eukaryota</taxon>
        <taxon>Fungi</taxon>
        <taxon>Dikarya</taxon>
        <taxon>Ascomycota</taxon>
        <taxon>Pezizomycotina</taxon>
        <taxon>Eurotiomycetes</taxon>
        <taxon>Eurotiomycetidae</taxon>
        <taxon>Eurotiales</taxon>
        <taxon>Aspergillaceae</taxon>
        <taxon>Penicillium</taxon>
    </lineage>
</organism>
<proteinExistence type="predicted"/>
<dbReference type="GeneID" id="83198089"/>
<reference evidence="2" key="1">
    <citation type="submission" date="2022-11" db="EMBL/GenBank/DDBJ databases">
        <authorList>
            <person name="Petersen C."/>
        </authorList>
    </citation>
    <scope>NUCLEOTIDE SEQUENCE</scope>
    <source>
        <strain evidence="2">IBT 19713</strain>
    </source>
</reference>
<dbReference type="EMBL" id="JAPQKS010000002">
    <property type="protein sequence ID" value="KAJ5246506.1"/>
    <property type="molecule type" value="Genomic_DNA"/>
</dbReference>
<dbReference type="GO" id="GO:0016787">
    <property type="term" value="F:hydrolase activity"/>
    <property type="evidence" value="ECO:0007669"/>
    <property type="project" value="InterPro"/>
</dbReference>
<protein>
    <recommendedName>
        <fullName evidence="1">Calcineurin-like phosphoesterase domain-containing protein</fullName>
    </recommendedName>
</protein>